<keyword evidence="5" id="KW-0411">Iron-sulfur</keyword>
<feature type="domain" description="Radical SAM core" evidence="7">
    <location>
        <begin position="127"/>
        <end position="279"/>
    </location>
</feature>
<evidence type="ECO:0000256" key="2">
    <source>
        <dbReference type="ARBA" id="ARBA00022691"/>
    </source>
</evidence>
<keyword evidence="3" id="KW-0479">Metal-binding</keyword>
<dbReference type="GO" id="GO:0051536">
    <property type="term" value="F:iron-sulfur cluster binding"/>
    <property type="evidence" value="ECO:0007669"/>
    <property type="project" value="UniProtKB-KW"/>
</dbReference>
<proteinExistence type="inferred from homology"/>
<dbReference type="CDD" id="cd01335">
    <property type="entry name" value="Radical_SAM"/>
    <property type="match status" value="1"/>
</dbReference>
<keyword evidence="9" id="KW-1185">Reference proteome</keyword>
<gene>
    <name evidence="8" type="ORF">CJ255_16760</name>
</gene>
<comment type="caution">
    <text evidence="8">The sequence shown here is derived from an EMBL/GenBank/DDBJ whole genome shotgun (WGS) entry which is preliminary data.</text>
</comment>
<dbReference type="GO" id="GO:0016491">
    <property type="term" value="F:oxidoreductase activity"/>
    <property type="evidence" value="ECO:0007669"/>
    <property type="project" value="InterPro"/>
</dbReference>
<dbReference type="OrthoDB" id="9808591at2"/>
<dbReference type="GO" id="GO:0046872">
    <property type="term" value="F:metal ion binding"/>
    <property type="evidence" value="ECO:0007669"/>
    <property type="project" value="UniProtKB-KW"/>
</dbReference>
<dbReference type="PANTHER" id="PTHR43273:SF3">
    <property type="entry name" value="ANAEROBIC SULFATASE-MATURATING ENZYME HOMOLOG ASLB-RELATED"/>
    <property type="match status" value="1"/>
</dbReference>
<dbReference type="InterPro" id="IPR023867">
    <property type="entry name" value="Sulphatase_maturase_rSAM"/>
</dbReference>
<dbReference type="InterPro" id="IPR023885">
    <property type="entry name" value="4Fe4S-binding_SPASM_dom"/>
</dbReference>
<organism evidence="8 9">
    <name type="scientific">Candidatus Viridilinea mediisalina</name>
    <dbReference type="NCBI Taxonomy" id="2024553"/>
    <lineage>
        <taxon>Bacteria</taxon>
        <taxon>Bacillati</taxon>
        <taxon>Chloroflexota</taxon>
        <taxon>Chloroflexia</taxon>
        <taxon>Chloroflexales</taxon>
        <taxon>Chloroflexineae</taxon>
        <taxon>Oscillochloridaceae</taxon>
        <taxon>Candidatus Viridilinea</taxon>
    </lineage>
</organism>
<dbReference type="SFLD" id="SFLDG01384">
    <property type="entry name" value="thioether_bond_formation_requi"/>
    <property type="match status" value="1"/>
</dbReference>
<accession>A0A2A6RG45</accession>
<dbReference type="AlphaFoldDB" id="A0A2A6RG45"/>
<evidence type="ECO:0000259" key="7">
    <source>
        <dbReference type="Pfam" id="PF04055"/>
    </source>
</evidence>
<keyword evidence="4" id="KW-0408">Iron</keyword>
<evidence type="ECO:0000313" key="9">
    <source>
        <dbReference type="Proteomes" id="UP000220527"/>
    </source>
</evidence>
<evidence type="ECO:0000256" key="4">
    <source>
        <dbReference type="ARBA" id="ARBA00023004"/>
    </source>
</evidence>
<evidence type="ECO:0000256" key="5">
    <source>
        <dbReference type="ARBA" id="ARBA00023014"/>
    </source>
</evidence>
<dbReference type="NCBIfam" id="TIGR04085">
    <property type="entry name" value="rSAM_more_4Fe4S"/>
    <property type="match status" value="1"/>
</dbReference>
<sequence length="479" mass="51241">MVQILIPQPPPHAINDCMLARPLSAQPTLHLRPTLPLEWLRPHPLLRTMPLDEEHVVAFVPSLSHVAVLNQAALALLQRLPLDHAETLSSVAGSLHALAAMGLLVSSAKPRIPEPAASPVLSAWLHMTNACNLRCSYCYIQKTTARMKTATAYGAIDALVDAALRHGYREVAIKYAGGEPLMALDTVAEAQSYAQARCRAAGLGLQATLLTNGTMLNPVRVARLRELGLGLTISLDGLALSHDAQRPDLRGAGSAAAVRAGIENACAAGLTPTVAITVTGANIGAAPELVAWLLERGLPFTVSFARSQACSRERSALMAEEQQLIEGMRAMYATVAANPPRWSVLGTLLDRADLSYAHGGACAAGKDYMVIDHEGRIAACQMVLDQPVADLTHPDPLSAIREDRQLPLGVPVNEKAGCRECDWRYWCGGGCPIATLRATGRTDVKSPYCNIYTALFPDLLRLEGLRLLRQARPASGEDA</sequence>
<evidence type="ECO:0000256" key="3">
    <source>
        <dbReference type="ARBA" id="ARBA00022723"/>
    </source>
</evidence>
<dbReference type="SFLD" id="SFLDS00029">
    <property type="entry name" value="Radical_SAM"/>
    <property type="match status" value="1"/>
</dbReference>
<dbReference type="SFLD" id="SFLDG01386">
    <property type="entry name" value="main_SPASM_domain-containing"/>
    <property type="match status" value="1"/>
</dbReference>
<name>A0A2A6RG45_9CHLR</name>
<comment type="similarity">
    <text evidence="6">Belongs to the radical SAM superfamily. Anaerobic sulfatase-maturating enzyme family.</text>
</comment>
<evidence type="ECO:0000256" key="1">
    <source>
        <dbReference type="ARBA" id="ARBA00001966"/>
    </source>
</evidence>
<dbReference type="SUPFAM" id="SSF102114">
    <property type="entry name" value="Radical SAM enzymes"/>
    <property type="match status" value="1"/>
</dbReference>
<evidence type="ECO:0000256" key="6">
    <source>
        <dbReference type="ARBA" id="ARBA00023601"/>
    </source>
</evidence>
<dbReference type="InterPro" id="IPR013785">
    <property type="entry name" value="Aldolase_TIM"/>
</dbReference>
<dbReference type="PANTHER" id="PTHR43273">
    <property type="entry name" value="ANAEROBIC SULFATASE-MATURATING ENZYME HOMOLOG ASLB-RELATED"/>
    <property type="match status" value="1"/>
</dbReference>
<dbReference type="Proteomes" id="UP000220527">
    <property type="component" value="Unassembled WGS sequence"/>
</dbReference>
<reference evidence="9" key="1">
    <citation type="submission" date="2017-08" db="EMBL/GenBank/DDBJ databases">
        <authorList>
            <person name="Grouzdev D.S."/>
            <person name="Gaisin V.A."/>
            <person name="Rysina M.S."/>
            <person name="Gorlenko V.M."/>
        </authorList>
    </citation>
    <scope>NUCLEOTIDE SEQUENCE [LARGE SCALE GENOMIC DNA]</scope>
    <source>
        <strain evidence="9">Kir15-3F</strain>
    </source>
</reference>
<dbReference type="RefSeq" id="WP_097645250.1">
    <property type="nucleotide sequence ID" value="NZ_NQWI01000100.1"/>
</dbReference>
<dbReference type="SFLD" id="SFLDG01067">
    <property type="entry name" value="SPASM/twitch_domain_containing"/>
    <property type="match status" value="1"/>
</dbReference>
<dbReference type="EMBL" id="NQWI01000100">
    <property type="protein sequence ID" value="PDW01913.1"/>
    <property type="molecule type" value="Genomic_DNA"/>
</dbReference>
<dbReference type="InterPro" id="IPR058240">
    <property type="entry name" value="rSAM_sf"/>
</dbReference>
<keyword evidence="2" id="KW-0949">S-adenosyl-L-methionine</keyword>
<protein>
    <recommendedName>
        <fullName evidence="7">Radical SAM core domain-containing protein</fullName>
    </recommendedName>
</protein>
<evidence type="ECO:0000313" key="8">
    <source>
        <dbReference type="EMBL" id="PDW01913.1"/>
    </source>
</evidence>
<dbReference type="Gene3D" id="3.20.20.70">
    <property type="entry name" value="Aldolase class I"/>
    <property type="match status" value="1"/>
</dbReference>
<comment type="cofactor">
    <cofactor evidence="1">
        <name>[4Fe-4S] cluster</name>
        <dbReference type="ChEBI" id="CHEBI:49883"/>
    </cofactor>
</comment>
<dbReference type="Pfam" id="PF04055">
    <property type="entry name" value="Radical_SAM"/>
    <property type="match status" value="1"/>
</dbReference>
<dbReference type="InterPro" id="IPR007197">
    <property type="entry name" value="rSAM"/>
</dbReference>